<keyword evidence="2" id="KW-0028">Amino-acid biosynthesis</keyword>
<dbReference type="Gene3D" id="3.40.50.1970">
    <property type="match status" value="1"/>
</dbReference>
<dbReference type="InterPro" id="IPR050071">
    <property type="entry name" value="Dehydroquinate_synthase"/>
</dbReference>
<dbReference type="InterPro" id="IPR030960">
    <property type="entry name" value="DHQS/DOIS_N"/>
</dbReference>
<dbReference type="AlphaFoldDB" id="A0A399RVV7"/>
<dbReference type="OrthoDB" id="9806583at2"/>
<evidence type="ECO:0000313" key="9">
    <source>
        <dbReference type="Proteomes" id="UP000266005"/>
    </source>
</evidence>
<dbReference type="PANTHER" id="PTHR43622">
    <property type="entry name" value="3-DEHYDROQUINATE SYNTHASE"/>
    <property type="match status" value="1"/>
</dbReference>
<comment type="caution">
    <text evidence="8">The sequence shown here is derived from an EMBL/GenBank/DDBJ whole genome shotgun (WGS) entry which is preliminary data.</text>
</comment>
<proteinExistence type="predicted"/>
<evidence type="ECO:0000256" key="2">
    <source>
        <dbReference type="ARBA" id="ARBA00022605"/>
    </source>
</evidence>
<dbReference type="Gene3D" id="1.20.1090.10">
    <property type="entry name" value="Dehydroquinate synthase-like - alpha domain"/>
    <property type="match status" value="1"/>
</dbReference>
<evidence type="ECO:0000259" key="7">
    <source>
        <dbReference type="Pfam" id="PF24621"/>
    </source>
</evidence>
<dbReference type="Pfam" id="PF24621">
    <property type="entry name" value="DHQS_C"/>
    <property type="match status" value="1"/>
</dbReference>
<dbReference type="InterPro" id="IPR056179">
    <property type="entry name" value="DHQS_C"/>
</dbReference>
<comment type="cofactor">
    <cofactor evidence="1">
        <name>NAD(+)</name>
        <dbReference type="ChEBI" id="CHEBI:57540"/>
    </cofactor>
</comment>
<dbReference type="CDD" id="cd08198">
    <property type="entry name" value="DHQS-like"/>
    <property type="match status" value="1"/>
</dbReference>
<dbReference type="Pfam" id="PF01761">
    <property type="entry name" value="DHQ_synthase"/>
    <property type="match status" value="1"/>
</dbReference>
<dbReference type="NCBIfam" id="NF004852">
    <property type="entry name" value="PRK06203.1"/>
    <property type="match status" value="1"/>
</dbReference>
<dbReference type="RefSeq" id="WP_119433323.1">
    <property type="nucleotide sequence ID" value="NZ_QWGE01000005.1"/>
</dbReference>
<accession>A0A399RVV7</accession>
<evidence type="ECO:0000256" key="4">
    <source>
        <dbReference type="ARBA" id="ARBA00023141"/>
    </source>
</evidence>
<dbReference type="SUPFAM" id="SSF56796">
    <property type="entry name" value="Dehydroquinate synthase-like"/>
    <property type="match status" value="1"/>
</dbReference>
<gene>
    <name evidence="8" type="ORF">D1627_16255</name>
</gene>
<keyword evidence="9" id="KW-1185">Reference proteome</keyword>
<protein>
    <submittedName>
        <fullName evidence="8">3-dehydroquinate synthase</fullName>
        <ecNumber evidence="8">4.2.3.4</ecNumber>
    </submittedName>
</protein>
<evidence type="ECO:0000256" key="3">
    <source>
        <dbReference type="ARBA" id="ARBA00023027"/>
    </source>
</evidence>
<dbReference type="PANTHER" id="PTHR43622:SF7">
    <property type="entry name" value="3-DEHYDROQUINATE SYNTHASE, CHLOROPLASTIC"/>
    <property type="match status" value="1"/>
</dbReference>
<evidence type="ECO:0000256" key="5">
    <source>
        <dbReference type="ARBA" id="ARBA00023239"/>
    </source>
</evidence>
<feature type="domain" description="3-dehydroquinate synthase N-terminal" evidence="6">
    <location>
        <begin position="82"/>
        <end position="195"/>
    </location>
</feature>
<evidence type="ECO:0000256" key="1">
    <source>
        <dbReference type="ARBA" id="ARBA00001911"/>
    </source>
</evidence>
<keyword evidence="3" id="KW-0520">NAD</keyword>
<dbReference type="GO" id="GO:0003856">
    <property type="term" value="F:3-dehydroquinate synthase activity"/>
    <property type="evidence" value="ECO:0007669"/>
    <property type="project" value="UniProtKB-EC"/>
</dbReference>
<feature type="domain" description="3-dehydroquinate synthase C-terminal" evidence="7">
    <location>
        <begin position="197"/>
        <end position="323"/>
    </location>
</feature>
<reference evidence="9" key="1">
    <citation type="submission" date="2018-08" db="EMBL/GenBank/DDBJ databases">
        <title>Mucilaginibacter sp. MYSH2.</title>
        <authorList>
            <person name="Seo T."/>
        </authorList>
    </citation>
    <scope>NUCLEOTIDE SEQUENCE [LARGE SCALE GENOMIC DNA]</scope>
    <source>
        <strain evidence="9">KIRAN</strain>
    </source>
</reference>
<dbReference type="GO" id="GO:0008652">
    <property type="term" value="P:amino acid biosynthetic process"/>
    <property type="evidence" value="ECO:0007669"/>
    <property type="project" value="UniProtKB-KW"/>
</dbReference>
<keyword evidence="4" id="KW-0057">Aromatic amino acid biosynthesis</keyword>
<keyword evidence="5 8" id="KW-0456">Lyase</keyword>
<name>A0A399RVV7_9BACT</name>
<dbReference type="EC" id="4.2.3.4" evidence="8"/>
<organism evidence="8 9">
    <name type="scientific">Pontibacter oryzae</name>
    <dbReference type="NCBI Taxonomy" id="2304593"/>
    <lineage>
        <taxon>Bacteria</taxon>
        <taxon>Pseudomonadati</taxon>
        <taxon>Bacteroidota</taxon>
        <taxon>Cytophagia</taxon>
        <taxon>Cytophagales</taxon>
        <taxon>Hymenobacteraceae</taxon>
        <taxon>Pontibacter</taxon>
    </lineage>
</organism>
<sequence length="392" mass="43233">MKTIEQNFAVPFRYGVYFTEDLFSVQNTLFTEVLQKDGATKPRKLLFVIDSGVANAHPELPEQIHAFAATHADTFELAADVLILPGGEEVKNDPEHLQMVLSAINKYGVCRHSYLVAIGGGAVLDLAGFAAAIAHRGIRHIRIPTTVLSQNDSGVGVKNSMNAFGKKNFLGTFAPPFAVINDSNFLLTLEDRDWRAGISEAVKVALIKDISFYQSIKEDAARLAARDMEAMQRLIYRCAELHVEHIGGLDPFELGSSRPLDFGHWSAHKLEQLSQYSLRHGEAVAIGIALDVVYSRLSGMITEAEQDDVLALLQELGFSLYAPELAQREANGQLAVVQGLREFREHLGGELTIMLLRHLGQGEEVHHIDEALVQEAISLLQKMHQPQPLAQV</sequence>
<dbReference type="Proteomes" id="UP000266005">
    <property type="component" value="Unassembled WGS sequence"/>
</dbReference>
<evidence type="ECO:0000313" key="8">
    <source>
        <dbReference type="EMBL" id="RIJ34463.1"/>
    </source>
</evidence>
<dbReference type="EMBL" id="QWGE01000005">
    <property type="protein sequence ID" value="RIJ34463.1"/>
    <property type="molecule type" value="Genomic_DNA"/>
</dbReference>
<evidence type="ECO:0000259" key="6">
    <source>
        <dbReference type="Pfam" id="PF01761"/>
    </source>
</evidence>
<dbReference type="GO" id="GO:0009073">
    <property type="term" value="P:aromatic amino acid family biosynthetic process"/>
    <property type="evidence" value="ECO:0007669"/>
    <property type="project" value="UniProtKB-KW"/>
</dbReference>